<dbReference type="AlphaFoldDB" id="A0A6H1ZDG0"/>
<evidence type="ECO:0000313" key="1">
    <source>
        <dbReference type="EMBL" id="QJA45417.1"/>
    </source>
</evidence>
<dbReference type="EMBL" id="MT143990">
    <property type="protein sequence ID" value="QJA45417.1"/>
    <property type="molecule type" value="Genomic_DNA"/>
</dbReference>
<gene>
    <name evidence="1" type="ORF">TM448A00237_0023</name>
</gene>
<accession>A0A6H1ZDG0</accession>
<organism evidence="1">
    <name type="scientific">viral metagenome</name>
    <dbReference type="NCBI Taxonomy" id="1070528"/>
    <lineage>
        <taxon>unclassified sequences</taxon>
        <taxon>metagenomes</taxon>
        <taxon>organismal metagenomes</taxon>
    </lineage>
</organism>
<name>A0A6H1ZDG0_9ZZZZ</name>
<protein>
    <submittedName>
        <fullName evidence="1">Uncharacterized protein</fullName>
    </submittedName>
</protein>
<reference evidence="1" key="1">
    <citation type="submission" date="2020-03" db="EMBL/GenBank/DDBJ databases">
        <title>The deep terrestrial virosphere.</title>
        <authorList>
            <person name="Holmfeldt K."/>
            <person name="Nilsson E."/>
            <person name="Simone D."/>
            <person name="Lopez-Fernandez M."/>
            <person name="Wu X."/>
            <person name="de Brujin I."/>
            <person name="Lundin D."/>
            <person name="Andersson A."/>
            <person name="Bertilsson S."/>
            <person name="Dopson M."/>
        </authorList>
    </citation>
    <scope>NUCLEOTIDE SEQUENCE</scope>
    <source>
        <strain evidence="1">TM448A00237</strain>
    </source>
</reference>
<sequence length="386" mass="41869">MAVYGASLATYPAPTKTYQPWKTVMPTAASPVVPGSTYVAPTAAAPTGRTDGRTWRADAGAWMNDAEYAQWRISQNTAAAGGGAAGGGGYAPTSLAAWTPPAIDLQIPNYAWSPTAEQQAGWGTVASARMALKYDPQRQEVINALTRYKQETELAQTRAGTSNVAQQLELANIIKNVGRQPIIESAIRRGAETSGWLPEALAGLGQYETTQRTGMTQNYNETIAELVRGVLNQETGTGERLTALSGLQGQDLISTLDALENRDRTRKMEELTQTFSAQYSKASLINQIAAEQKRAEQQDALIAAQMAQSQFENQMAEKNYALQQAQTAYNTTYRGGGTTEPGYLIPGSSDWYRYHGLIGTYAQPAQAEASFFDLYDAWKAKQPRGR</sequence>
<proteinExistence type="predicted"/>